<comment type="caution">
    <text evidence="1">The sequence shown here is derived from an EMBL/GenBank/DDBJ whole genome shotgun (WGS) entry which is preliminary data.</text>
</comment>
<name>A0A0F9FTU6_9ZZZZ</name>
<dbReference type="InterPro" id="IPR037175">
    <property type="entry name" value="KFase_sf"/>
</dbReference>
<dbReference type="AlphaFoldDB" id="A0A0F9FTU6"/>
<protein>
    <recommendedName>
        <fullName evidence="2">Cyclase family protein</fullName>
    </recommendedName>
</protein>
<dbReference type="GO" id="GO:0004061">
    <property type="term" value="F:arylformamidase activity"/>
    <property type="evidence" value="ECO:0007669"/>
    <property type="project" value="InterPro"/>
</dbReference>
<gene>
    <name evidence="1" type="ORF">LCGC14_2264130</name>
</gene>
<accession>A0A0F9FTU6</accession>
<dbReference type="Pfam" id="PF04199">
    <property type="entry name" value="Cyclase"/>
    <property type="match status" value="1"/>
</dbReference>
<evidence type="ECO:0000313" key="1">
    <source>
        <dbReference type="EMBL" id="KKL54567.1"/>
    </source>
</evidence>
<feature type="non-terminal residue" evidence="1">
    <location>
        <position position="187"/>
    </location>
</feature>
<reference evidence="1" key="1">
    <citation type="journal article" date="2015" name="Nature">
        <title>Complex archaea that bridge the gap between prokaryotes and eukaryotes.</title>
        <authorList>
            <person name="Spang A."/>
            <person name="Saw J.H."/>
            <person name="Jorgensen S.L."/>
            <person name="Zaremba-Niedzwiedzka K."/>
            <person name="Martijn J."/>
            <person name="Lind A.E."/>
            <person name="van Eijk R."/>
            <person name="Schleper C."/>
            <person name="Guy L."/>
            <person name="Ettema T.J."/>
        </authorList>
    </citation>
    <scope>NUCLEOTIDE SEQUENCE</scope>
</reference>
<dbReference type="Gene3D" id="3.50.30.50">
    <property type="entry name" value="Putative cyclase"/>
    <property type="match status" value="1"/>
</dbReference>
<dbReference type="EMBL" id="LAZR01031152">
    <property type="protein sequence ID" value="KKL54567.1"/>
    <property type="molecule type" value="Genomic_DNA"/>
</dbReference>
<sequence>MMTKPDYVSAEEFDEIFQSVSNWGRWGADDEKGTLNYITPETVQKAASFVKSGRTVSLAIPINKVAGPDNPHPALHYITHNHDIDIPQGEPHFVLDFLASECHGDCHSHMDALCHVSYRGRLYNDRPVSSVTSRGPEIYDITTYAHSIVGRGVLLDIPRLRKVKWLEPGEAVTAEELEAAEKAQGVR</sequence>
<evidence type="ECO:0008006" key="2">
    <source>
        <dbReference type="Google" id="ProtNLM"/>
    </source>
</evidence>
<organism evidence="1">
    <name type="scientific">marine sediment metagenome</name>
    <dbReference type="NCBI Taxonomy" id="412755"/>
    <lineage>
        <taxon>unclassified sequences</taxon>
        <taxon>metagenomes</taxon>
        <taxon>ecological metagenomes</taxon>
    </lineage>
</organism>
<dbReference type="PANTHER" id="PTHR34861">
    <property type="match status" value="1"/>
</dbReference>
<proteinExistence type="predicted"/>
<dbReference type="GO" id="GO:0019441">
    <property type="term" value="P:L-tryptophan catabolic process to kynurenine"/>
    <property type="evidence" value="ECO:0007669"/>
    <property type="project" value="InterPro"/>
</dbReference>
<dbReference type="PANTHER" id="PTHR34861:SF10">
    <property type="entry name" value="CYCLASE"/>
    <property type="match status" value="1"/>
</dbReference>
<dbReference type="InterPro" id="IPR007325">
    <property type="entry name" value="KFase/CYL"/>
</dbReference>